<dbReference type="EMBL" id="CP093313">
    <property type="protein sequence ID" value="UWZ86436.1"/>
    <property type="molecule type" value="Genomic_DNA"/>
</dbReference>
<keyword evidence="4" id="KW-1185">Reference proteome</keyword>
<feature type="chain" id="PRO_5039932877" evidence="2">
    <location>
        <begin position="25"/>
        <end position="708"/>
    </location>
</feature>
<dbReference type="InterPro" id="IPR028994">
    <property type="entry name" value="Integrin_alpha_N"/>
</dbReference>
<dbReference type="SUPFAM" id="SSF69318">
    <property type="entry name" value="Integrin alpha N-terminal domain"/>
    <property type="match status" value="1"/>
</dbReference>
<sequence>MLFFAHRRALLCAVLSAGFALVTAEAQSQTSFSAHTVYTSSDISGVIGHGDFNGDGREDLVASDTANGASQNGLLYLSNSDGTYDAPMRLPQPVTASQFAIGDFNNDGKLDFVAQGTSGAQMVAYLSNGNGTFQAAKIISDGTTDVLTWLVAADMNHDNKTDIVEAETTQGGPDILQVWISNGDGTFKAGQRITSGVIVTSFGMVTGDFDGDGKPDVAITHTFAADGPTTIQVWYGDGAGNLGSPYQVTDPQGYEDMIGPGSVVDINDDGKSDLLASRFQYGISGTSKYLPQIELIEGNANRTLSFVTVPTNNCPVAVTGADYDGNGYNDLAFAEAPCSSSMTTGPFTYVIKPGSSSGTFGAEQTIYSTSYNSGSDLQTIKSTEASKPDLVLTEQTTSNNNAGPTSTELLSNTSSGVYFPPCNTAAMAEGITMCQPTGSSSTSPVYFSIAAAGPTPMRTAAVWVDGQKQFEQLMHSFSHYSYLNESLSLSSGTHNVTIYGTGWDNTLQKKSFSITVSGTGTGCAPPSSAGVRICTPANGSTVTSPTQVLASADLPGTLARMEVWVDGMKEYTETTSTQLSTMLSLSAGYHRFDVYAVNTAGAKYESTSYATVSGGSCPADPGYDVHICTPISGSTVSSPVQVQATAHITGTLARMEVWVDGVKKYTETTSLSLNASIPVPSGKNHRFDVYAVNTAGTKWETTVYATVP</sequence>
<gene>
    <name evidence="3" type="ORF">MOP44_10935</name>
</gene>
<dbReference type="Gene3D" id="2.130.10.130">
    <property type="entry name" value="Integrin alpha, N-terminal"/>
    <property type="match status" value="2"/>
</dbReference>
<accession>A0A9J7BU80</accession>
<evidence type="ECO:0000313" key="4">
    <source>
        <dbReference type="Proteomes" id="UP001059380"/>
    </source>
</evidence>
<dbReference type="InterPro" id="IPR013783">
    <property type="entry name" value="Ig-like_fold"/>
</dbReference>
<protein>
    <submittedName>
        <fullName evidence="3">FG-GAP-like repeat-containing protein</fullName>
    </submittedName>
</protein>
<dbReference type="Proteomes" id="UP001059380">
    <property type="component" value="Chromosome"/>
</dbReference>
<proteinExistence type="predicted"/>
<dbReference type="Pfam" id="PF13517">
    <property type="entry name" value="FG-GAP_3"/>
    <property type="match status" value="2"/>
</dbReference>
<evidence type="ECO:0000256" key="2">
    <source>
        <dbReference type="SAM" id="SignalP"/>
    </source>
</evidence>
<feature type="signal peptide" evidence="2">
    <location>
        <begin position="1"/>
        <end position="24"/>
    </location>
</feature>
<dbReference type="PANTHER" id="PTHR46580">
    <property type="entry name" value="SENSOR KINASE-RELATED"/>
    <property type="match status" value="1"/>
</dbReference>
<reference evidence="3" key="1">
    <citation type="submission" date="2021-04" db="EMBL/GenBank/DDBJ databases">
        <title>Phylogenetic analysis of Acidobacteriaceae.</title>
        <authorList>
            <person name="Qiu L."/>
            <person name="Zhang Q."/>
        </authorList>
    </citation>
    <scope>NUCLEOTIDE SEQUENCE</scope>
    <source>
        <strain evidence="3">DSM 25168</strain>
    </source>
</reference>
<organism evidence="3 4">
    <name type="scientific">Occallatibacter riparius</name>
    <dbReference type="NCBI Taxonomy" id="1002689"/>
    <lineage>
        <taxon>Bacteria</taxon>
        <taxon>Pseudomonadati</taxon>
        <taxon>Acidobacteriota</taxon>
        <taxon>Terriglobia</taxon>
        <taxon>Terriglobales</taxon>
        <taxon>Acidobacteriaceae</taxon>
        <taxon>Occallatibacter</taxon>
    </lineage>
</organism>
<dbReference type="Pfam" id="PF17957">
    <property type="entry name" value="Big_7"/>
    <property type="match status" value="2"/>
</dbReference>
<dbReference type="KEGG" id="orp:MOP44_10935"/>
<dbReference type="InterPro" id="IPR013517">
    <property type="entry name" value="FG-GAP"/>
</dbReference>
<name>A0A9J7BU80_9BACT</name>
<dbReference type="RefSeq" id="WP_260796076.1">
    <property type="nucleotide sequence ID" value="NZ_CP093313.1"/>
</dbReference>
<evidence type="ECO:0000256" key="1">
    <source>
        <dbReference type="ARBA" id="ARBA00022729"/>
    </source>
</evidence>
<dbReference type="AlphaFoldDB" id="A0A9J7BU80"/>
<keyword evidence="1 2" id="KW-0732">Signal</keyword>
<evidence type="ECO:0000313" key="3">
    <source>
        <dbReference type="EMBL" id="UWZ86436.1"/>
    </source>
</evidence>
<dbReference type="Gene3D" id="2.60.40.10">
    <property type="entry name" value="Immunoglobulins"/>
    <property type="match status" value="2"/>
</dbReference>